<proteinExistence type="inferred from homology"/>
<reference evidence="8 9" key="1">
    <citation type="submission" date="2021-03" db="EMBL/GenBank/DDBJ databases">
        <title>Genome sequencing of Marinobacter sp. LPB0319.</title>
        <authorList>
            <person name="Kim J."/>
        </authorList>
    </citation>
    <scope>NUCLEOTIDE SEQUENCE [LARGE SCALE GENOMIC DNA]</scope>
    <source>
        <strain evidence="8 9">LPB0319</strain>
    </source>
</reference>
<name>A0ABX7MP98_9GAMM</name>
<sequence>MTVESQKETLGFQTEVKQLLQLMIHSLYSNKEIFLRELISNASDAEDKLRFAALKDDSLYEGDSELRIRLSYDKDANTVTIADNGIGMTRDDVIQNLGTIAKSGTAEFLKQLSGDEKKDSKLIGQFGVGFYSAFIVADRVEVFTRRAGAPVAEGVHWESKGDGEFTIAQVDREQRGTEIVLHLKSDANEFADGFRLRGLVKKYSDHISFPVVMQSESEEEGKKGEDETVNDATALWTLPRTEIKDDEYKEFYKHIAHDFEDPLTWSHNKVEGKLDYTSLLYIPARAPFDLYNREAPRGLKLYVQRVFIMDDAEQFLPLYLRFAKGVVDSNDLSLNVSREILQNDSTVESIRTALTKRVLDMLSKLAKKDPEQYQKFWGEFGTVLKEGPAEDFSNREKIAGLLRFASTHTGEESQKVSLDEYIGRMKEGQKKIFYITADNFMAAKSSPHLEVFRKKGIEVLILSDRIDEWMMGYLSEYDSKQFQDVARGDLDLGDVETEEDKKQKEAAAEEHKELLERIKKALEDKVQDVRATNRLTDSPACLVVGEFDMGAQMKKIMEAAGQKVPDSKPIFEINVEHPLVQRLESENGDERFGELAAVLLDQATLASGEQLADPGAYVSRLNRLLLELAN</sequence>
<dbReference type="InterPro" id="IPR036890">
    <property type="entry name" value="HATPase_C_sf"/>
</dbReference>
<feature type="domain" description="Histidine kinase/HSP90-like ATPase" evidence="7">
    <location>
        <begin position="30"/>
        <end position="187"/>
    </location>
</feature>
<keyword evidence="6" id="KW-0175">Coiled coil</keyword>
<feature type="region of interest" description="A; substrate-binding" evidence="5">
    <location>
        <begin position="1"/>
        <end position="338"/>
    </location>
</feature>
<keyword evidence="9" id="KW-1185">Reference proteome</keyword>
<keyword evidence="3 5" id="KW-0067">ATP-binding</keyword>
<evidence type="ECO:0000256" key="4">
    <source>
        <dbReference type="ARBA" id="ARBA00023186"/>
    </source>
</evidence>
<dbReference type="SUPFAM" id="SSF55874">
    <property type="entry name" value="ATPase domain of HSP90 chaperone/DNA topoisomerase II/histidine kinase"/>
    <property type="match status" value="1"/>
</dbReference>
<dbReference type="InterPro" id="IPR001404">
    <property type="entry name" value="Hsp90_fam"/>
</dbReference>
<evidence type="ECO:0000256" key="6">
    <source>
        <dbReference type="SAM" id="Coils"/>
    </source>
</evidence>
<evidence type="ECO:0000313" key="8">
    <source>
        <dbReference type="EMBL" id="QSP94140.1"/>
    </source>
</evidence>
<dbReference type="Gene3D" id="1.20.120.790">
    <property type="entry name" value="Heat shock protein 90, C-terminal domain"/>
    <property type="match status" value="1"/>
</dbReference>
<comment type="similarity">
    <text evidence="1 5">Belongs to the heat shock protein 90 family.</text>
</comment>
<dbReference type="InterPro" id="IPR003594">
    <property type="entry name" value="HATPase_dom"/>
</dbReference>
<keyword evidence="2 5" id="KW-0547">Nucleotide-binding</keyword>
<dbReference type="PROSITE" id="PS00298">
    <property type="entry name" value="HSP90"/>
    <property type="match status" value="1"/>
</dbReference>
<dbReference type="CDD" id="cd16927">
    <property type="entry name" value="HATPase_Hsp90-like"/>
    <property type="match status" value="1"/>
</dbReference>
<dbReference type="Pfam" id="PF13589">
    <property type="entry name" value="HATPase_c_3"/>
    <property type="match status" value="1"/>
</dbReference>
<evidence type="ECO:0000259" key="7">
    <source>
        <dbReference type="SMART" id="SM00387"/>
    </source>
</evidence>
<dbReference type="InterPro" id="IPR019805">
    <property type="entry name" value="Heat_shock_protein_90_CS"/>
</dbReference>
<dbReference type="SMART" id="SM00387">
    <property type="entry name" value="HATPase_c"/>
    <property type="match status" value="1"/>
</dbReference>
<dbReference type="NCBIfam" id="NF003555">
    <property type="entry name" value="PRK05218.1"/>
    <property type="match status" value="1"/>
</dbReference>
<dbReference type="Pfam" id="PF00183">
    <property type="entry name" value="HSP90"/>
    <property type="match status" value="1"/>
</dbReference>
<comment type="subunit">
    <text evidence="5">Homodimer.</text>
</comment>
<evidence type="ECO:0000256" key="5">
    <source>
        <dbReference type="HAMAP-Rule" id="MF_00505"/>
    </source>
</evidence>
<keyword evidence="5" id="KW-0963">Cytoplasm</keyword>
<evidence type="ECO:0000256" key="1">
    <source>
        <dbReference type="ARBA" id="ARBA00008239"/>
    </source>
</evidence>
<evidence type="ECO:0000256" key="2">
    <source>
        <dbReference type="ARBA" id="ARBA00022741"/>
    </source>
</evidence>
<dbReference type="InterPro" id="IPR020568">
    <property type="entry name" value="Ribosomal_Su5_D2-typ_SF"/>
</dbReference>
<protein>
    <recommendedName>
        <fullName evidence="5">Chaperone protein HtpG</fullName>
    </recommendedName>
    <alternativeName>
        <fullName evidence="5">Heat shock protein HtpG</fullName>
    </alternativeName>
    <alternativeName>
        <fullName evidence="5">High temperature protein G</fullName>
    </alternativeName>
</protein>
<comment type="caution">
    <text evidence="5">Lacks conserved residue(s) required for the propagation of feature annotation.</text>
</comment>
<accession>A0ABX7MP98</accession>
<dbReference type="SUPFAM" id="SSF110942">
    <property type="entry name" value="HSP90 C-terminal domain"/>
    <property type="match status" value="1"/>
</dbReference>
<evidence type="ECO:0000256" key="3">
    <source>
        <dbReference type="ARBA" id="ARBA00022840"/>
    </source>
</evidence>
<evidence type="ECO:0000313" key="9">
    <source>
        <dbReference type="Proteomes" id="UP000663555"/>
    </source>
</evidence>
<keyword evidence="5" id="KW-0346">Stress response</keyword>
<comment type="function">
    <text evidence="5">Molecular chaperone. Has ATPase activity.</text>
</comment>
<dbReference type="InterPro" id="IPR020575">
    <property type="entry name" value="Hsp90_N"/>
</dbReference>
<dbReference type="Gene3D" id="3.40.50.11260">
    <property type="match status" value="1"/>
</dbReference>
<feature type="coiled-coil region" evidence="6">
    <location>
        <begin position="497"/>
        <end position="532"/>
    </location>
</feature>
<gene>
    <name evidence="5 8" type="primary">htpG</name>
    <name evidence="8" type="ORF">LPB19_13195</name>
</gene>
<dbReference type="PANTHER" id="PTHR11528">
    <property type="entry name" value="HEAT SHOCK PROTEIN 90 FAMILY MEMBER"/>
    <property type="match status" value="1"/>
</dbReference>
<dbReference type="Gene3D" id="3.30.565.10">
    <property type="entry name" value="Histidine kinase-like ATPase, C-terminal domain"/>
    <property type="match status" value="1"/>
</dbReference>
<dbReference type="PIRSF" id="PIRSF002583">
    <property type="entry name" value="Hsp90"/>
    <property type="match status" value="1"/>
</dbReference>
<dbReference type="HAMAP" id="MF_00505">
    <property type="entry name" value="HSP90"/>
    <property type="match status" value="1"/>
</dbReference>
<dbReference type="Proteomes" id="UP000663555">
    <property type="component" value="Chromosome"/>
</dbReference>
<dbReference type="SUPFAM" id="SSF54211">
    <property type="entry name" value="Ribosomal protein S5 domain 2-like"/>
    <property type="match status" value="1"/>
</dbReference>
<dbReference type="EMBL" id="CP071247">
    <property type="protein sequence ID" value="QSP94140.1"/>
    <property type="molecule type" value="Genomic_DNA"/>
</dbReference>
<dbReference type="InterPro" id="IPR037196">
    <property type="entry name" value="HSP90_C"/>
</dbReference>
<dbReference type="RefSeq" id="WP_206643362.1">
    <property type="nucleotide sequence ID" value="NZ_CP071247.1"/>
</dbReference>
<dbReference type="Gene3D" id="3.30.230.80">
    <property type="match status" value="1"/>
</dbReference>
<dbReference type="PRINTS" id="PR00775">
    <property type="entry name" value="HEATSHOCK90"/>
</dbReference>
<comment type="subcellular location">
    <subcellularLocation>
        <location evidence="5">Cytoplasm</location>
    </subcellularLocation>
</comment>
<organism evidence="8 9">
    <name type="scientific">Marinobacter salinisoli</name>
    <dbReference type="NCBI Taxonomy" id="2769486"/>
    <lineage>
        <taxon>Bacteria</taxon>
        <taxon>Pseudomonadati</taxon>
        <taxon>Pseudomonadota</taxon>
        <taxon>Gammaproteobacteria</taxon>
        <taxon>Pseudomonadales</taxon>
        <taxon>Marinobacteraceae</taxon>
        <taxon>Marinobacter</taxon>
    </lineage>
</organism>
<keyword evidence="4 5" id="KW-0143">Chaperone</keyword>
<feature type="region of interest" description="C" evidence="5">
    <location>
        <begin position="556"/>
        <end position="630"/>
    </location>
</feature>